<protein>
    <submittedName>
        <fullName evidence="2">General transcription factor IIF subunit 2</fullName>
    </submittedName>
</protein>
<dbReference type="WBParaSite" id="RSKR_0000075400.1">
    <property type="protein sequence ID" value="RSKR_0000075400.1"/>
    <property type="gene ID" value="RSKR_0000075400"/>
</dbReference>
<proteinExistence type="predicted"/>
<evidence type="ECO:0000313" key="1">
    <source>
        <dbReference type="Proteomes" id="UP000095286"/>
    </source>
</evidence>
<dbReference type="Proteomes" id="UP000095286">
    <property type="component" value="Unplaced"/>
</dbReference>
<name>A0AC35TI71_9BILA</name>
<reference evidence="2" key="1">
    <citation type="submission" date="2016-11" db="UniProtKB">
        <authorList>
            <consortium name="WormBaseParasite"/>
        </authorList>
    </citation>
    <scope>IDENTIFICATION</scope>
    <source>
        <strain evidence="2">KR3021</strain>
    </source>
</reference>
<organism evidence="1 2">
    <name type="scientific">Rhabditophanes sp. KR3021</name>
    <dbReference type="NCBI Taxonomy" id="114890"/>
    <lineage>
        <taxon>Eukaryota</taxon>
        <taxon>Metazoa</taxon>
        <taxon>Ecdysozoa</taxon>
        <taxon>Nematoda</taxon>
        <taxon>Chromadorea</taxon>
        <taxon>Rhabditida</taxon>
        <taxon>Tylenchina</taxon>
        <taxon>Panagrolaimomorpha</taxon>
        <taxon>Strongyloidoidea</taxon>
        <taxon>Alloionematidae</taxon>
        <taxon>Rhabditophanes</taxon>
    </lineage>
</organism>
<sequence length="286" mass="33298">MSKRSNVDTTDANKGLWLVKVPRYLSDIWKKNQGQKVGTFDAWEDGNGVRQCRVMNLAQFKREMDEEKPETVSVNAMNLIQTQEVLKPTDVQYIPINRSKSTRLFNADEIPVEHKFSIRKITDQTMFVLNEDKSHLEENKNLMSGKLAIQGRCLSRAEIVPPETAKYMKMKIAQIRSSANPMRSSIKLDSHILKVARPVARQQEQILREKAKKSQGKTYRMEKDELQNEIFKCFEQHQYFYQKDLAKKLDQPGNFVGEVLNEIGIFNSQPPHKGMWELKPEYRSNY</sequence>
<accession>A0AC35TI71</accession>
<evidence type="ECO:0000313" key="2">
    <source>
        <dbReference type="WBParaSite" id="RSKR_0000075400.1"/>
    </source>
</evidence>